<feature type="domain" description="G" evidence="2">
    <location>
        <begin position="36"/>
        <end position="99"/>
    </location>
</feature>
<feature type="region of interest" description="Disordered" evidence="1">
    <location>
        <begin position="1"/>
        <end position="25"/>
    </location>
</feature>
<evidence type="ECO:0000256" key="1">
    <source>
        <dbReference type="SAM" id="MobiDB-lite"/>
    </source>
</evidence>
<protein>
    <recommendedName>
        <fullName evidence="2">G domain-containing protein</fullName>
    </recommendedName>
</protein>
<dbReference type="EMBL" id="KV429034">
    <property type="protein sequence ID" value="KZT74203.1"/>
    <property type="molecule type" value="Genomic_DNA"/>
</dbReference>
<organism evidence="3 4">
    <name type="scientific">Daedalea quercina L-15889</name>
    <dbReference type="NCBI Taxonomy" id="1314783"/>
    <lineage>
        <taxon>Eukaryota</taxon>
        <taxon>Fungi</taxon>
        <taxon>Dikarya</taxon>
        <taxon>Basidiomycota</taxon>
        <taxon>Agaricomycotina</taxon>
        <taxon>Agaricomycetes</taxon>
        <taxon>Polyporales</taxon>
        <taxon>Fomitopsis</taxon>
    </lineage>
</organism>
<dbReference type="SUPFAM" id="SSF52540">
    <property type="entry name" value="P-loop containing nucleoside triphosphate hydrolases"/>
    <property type="match status" value="1"/>
</dbReference>
<dbReference type="OrthoDB" id="8954335at2759"/>
<dbReference type="CDD" id="cd00882">
    <property type="entry name" value="Ras_like_GTPase"/>
    <property type="match status" value="1"/>
</dbReference>
<dbReference type="AlphaFoldDB" id="A0A165U088"/>
<keyword evidence="4" id="KW-1185">Reference proteome</keyword>
<dbReference type="InterPro" id="IPR006073">
    <property type="entry name" value="GTP-bd"/>
</dbReference>
<evidence type="ECO:0000313" key="4">
    <source>
        <dbReference type="Proteomes" id="UP000076727"/>
    </source>
</evidence>
<dbReference type="InterPro" id="IPR027417">
    <property type="entry name" value="P-loop_NTPase"/>
</dbReference>
<reference evidence="3 4" key="1">
    <citation type="journal article" date="2016" name="Mol. Biol. Evol.">
        <title>Comparative Genomics of Early-Diverging Mushroom-Forming Fungi Provides Insights into the Origins of Lignocellulose Decay Capabilities.</title>
        <authorList>
            <person name="Nagy L.G."/>
            <person name="Riley R."/>
            <person name="Tritt A."/>
            <person name="Adam C."/>
            <person name="Daum C."/>
            <person name="Floudas D."/>
            <person name="Sun H."/>
            <person name="Yadav J.S."/>
            <person name="Pangilinan J."/>
            <person name="Larsson K.H."/>
            <person name="Matsuura K."/>
            <person name="Barry K."/>
            <person name="Labutti K."/>
            <person name="Kuo R."/>
            <person name="Ohm R.A."/>
            <person name="Bhattacharya S.S."/>
            <person name="Shirouzu T."/>
            <person name="Yoshinaga Y."/>
            <person name="Martin F.M."/>
            <person name="Grigoriev I.V."/>
            <person name="Hibbett D.S."/>
        </authorList>
    </citation>
    <scope>NUCLEOTIDE SEQUENCE [LARGE SCALE GENOMIC DNA]</scope>
    <source>
        <strain evidence="3 4">L-15889</strain>
    </source>
</reference>
<dbReference type="Pfam" id="PF01926">
    <property type="entry name" value="MMR_HSR1"/>
    <property type="match status" value="1"/>
</dbReference>
<feature type="region of interest" description="Disordered" evidence="1">
    <location>
        <begin position="263"/>
        <end position="282"/>
    </location>
</feature>
<dbReference type="STRING" id="1314783.A0A165U088"/>
<gene>
    <name evidence="3" type="ORF">DAEQUDRAFT_294098</name>
</gene>
<proteinExistence type="predicted"/>
<sequence length="348" mass="39323">MRRPKQPPRNLSPPRRKSSPLDTLLRRNNGSPLAYVLVMGSTGTGKSTLINLVSGSHMRVGSGLQSETAAVELSKVFKYKSQRVIMVDTPGFDDTSKSDSDVLAIIATYLAQLRRKGVRIRGVVYLHRITDNRMGGTALRNFRMFEAICGDCGMNNAVIVLNMWDRAKSEVYEAREKELRESELFFKPAVTAGAYMMRHDGSAQSAEAILHYLVSKTSAYLQIQTEMIDDMKAIHMTKAGLALLGDLTSKEFQHIEELRRVREEREDARSRKDLSDEEELDNAEKRLESLRRKLAEEQQRLRQALIQQAEQEDTAVPRPGRFQAVFGFFMSLIAPRRLEATQGIICNS</sequence>
<name>A0A165U088_9APHY</name>
<dbReference type="GO" id="GO:0005525">
    <property type="term" value="F:GTP binding"/>
    <property type="evidence" value="ECO:0007669"/>
    <property type="project" value="InterPro"/>
</dbReference>
<evidence type="ECO:0000259" key="2">
    <source>
        <dbReference type="Pfam" id="PF01926"/>
    </source>
</evidence>
<evidence type="ECO:0000313" key="3">
    <source>
        <dbReference type="EMBL" id="KZT74203.1"/>
    </source>
</evidence>
<dbReference type="Gene3D" id="3.40.50.300">
    <property type="entry name" value="P-loop containing nucleotide triphosphate hydrolases"/>
    <property type="match status" value="1"/>
</dbReference>
<accession>A0A165U088</accession>
<feature type="compositionally biased region" description="Basic and acidic residues" evidence="1">
    <location>
        <begin position="263"/>
        <end position="274"/>
    </location>
</feature>
<dbReference type="Proteomes" id="UP000076727">
    <property type="component" value="Unassembled WGS sequence"/>
</dbReference>